<dbReference type="Proteomes" id="UP000800981">
    <property type="component" value="Unassembled WGS sequence"/>
</dbReference>
<evidence type="ECO:0000313" key="4">
    <source>
        <dbReference type="EMBL" id="NHC12242.1"/>
    </source>
</evidence>
<evidence type="ECO:0000256" key="1">
    <source>
        <dbReference type="SAM" id="MobiDB-lite"/>
    </source>
</evidence>
<sequence>MLLCLLAAVLAQTLPLSRAGAPVAPGAVGLAAAIPAPTGPAAPTPHAEAEPATPRPAEAKPAAPRPAEAEPATPRPGQAKPAAPRPAEAEPAERAAPVPAVELTLTREAPVGRRVAVSGAVVPRPRAGTAVVLQRRAAGQWTAVQTLRTGTAGRFRTTVRHTQAGVYAYRAALARGPASAPARVTAVRVHTYVVRTRGDFPSAVREFAASAAATYADPRGWARGFHRFRRVGSGGDFTLVLAAASAVPSYGRVCDAAYSCRSGRYVVINEARWRGGSRPFPGPLRQYRRMVLNHETGHWLGLGHVGCPRAGALAPVMQQQSKGLAGCRPNAWPLDREVRRVAG</sequence>
<accession>A0ABX0GR62</accession>
<dbReference type="InterPro" id="IPR024079">
    <property type="entry name" value="MetalloPept_cat_dom_sf"/>
</dbReference>
<reference evidence="4 5" key="1">
    <citation type="submission" date="2020-03" db="EMBL/GenBank/DDBJ databases">
        <title>Two novel Motilibacter sp.</title>
        <authorList>
            <person name="Liu S."/>
        </authorList>
    </citation>
    <scope>NUCLEOTIDE SEQUENCE [LARGE SCALE GENOMIC DNA]</scope>
    <source>
        <strain evidence="4 5">E257</strain>
    </source>
</reference>
<feature type="signal peptide" evidence="2">
    <location>
        <begin position="1"/>
        <end position="19"/>
    </location>
</feature>
<dbReference type="SUPFAM" id="SSF55486">
    <property type="entry name" value="Metalloproteases ('zincins'), catalytic domain"/>
    <property type="match status" value="1"/>
</dbReference>
<name>A0ABX0GR62_9ACTN</name>
<protein>
    <submittedName>
        <fullName evidence="4">DUF3152 domain-containing protein</fullName>
    </submittedName>
</protein>
<proteinExistence type="predicted"/>
<dbReference type="InterPro" id="IPR022603">
    <property type="entry name" value="DUF3152"/>
</dbReference>
<gene>
    <name evidence="4" type="ORF">G9H71_00410</name>
</gene>
<dbReference type="EMBL" id="JAANNP010000001">
    <property type="protein sequence ID" value="NHC12242.1"/>
    <property type="molecule type" value="Genomic_DNA"/>
</dbReference>
<keyword evidence="2" id="KW-0732">Signal</keyword>
<evidence type="ECO:0000259" key="3">
    <source>
        <dbReference type="Pfam" id="PF11350"/>
    </source>
</evidence>
<feature type="domain" description="DUF3152" evidence="3">
    <location>
        <begin position="188"/>
        <end position="324"/>
    </location>
</feature>
<organism evidence="4 5">
    <name type="scientific">Motilibacter deserti</name>
    <dbReference type="NCBI Taxonomy" id="2714956"/>
    <lineage>
        <taxon>Bacteria</taxon>
        <taxon>Bacillati</taxon>
        <taxon>Actinomycetota</taxon>
        <taxon>Actinomycetes</taxon>
        <taxon>Motilibacterales</taxon>
        <taxon>Motilibacteraceae</taxon>
        <taxon>Motilibacter</taxon>
    </lineage>
</organism>
<dbReference type="RefSeq" id="WP_166276290.1">
    <property type="nucleotide sequence ID" value="NZ_JAANNP010000001.1"/>
</dbReference>
<dbReference type="Pfam" id="PF11350">
    <property type="entry name" value="DUF3152"/>
    <property type="match status" value="1"/>
</dbReference>
<feature type="compositionally biased region" description="Low complexity" evidence="1">
    <location>
        <begin position="44"/>
        <end position="86"/>
    </location>
</feature>
<evidence type="ECO:0000313" key="5">
    <source>
        <dbReference type="Proteomes" id="UP000800981"/>
    </source>
</evidence>
<feature type="region of interest" description="Disordered" evidence="1">
    <location>
        <begin position="39"/>
        <end position="99"/>
    </location>
</feature>
<keyword evidence="5" id="KW-1185">Reference proteome</keyword>
<evidence type="ECO:0000256" key="2">
    <source>
        <dbReference type="SAM" id="SignalP"/>
    </source>
</evidence>
<feature type="chain" id="PRO_5046875430" evidence="2">
    <location>
        <begin position="20"/>
        <end position="343"/>
    </location>
</feature>
<comment type="caution">
    <text evidence="4">The sequence shown here is derived from an EMBL/GenBank/DDBJ whole genome shotgun (WGS) entry which is preliminary data.</text>
</comment>
<dbReference type="Gene3D" id="3.40.390.10">
    <property type="entry name" value="Collagenase (Catalytic Domain)"/>
    <property type="match status" value="1"/>
</dbReference>